<dbReference type="STRING" id="263852.SAMN02745116_00670"/>
<sequence>MSKTHDLSQELEATLDKIHEEEKAQEKKLKKLWTPENVDVDGEIVQIGERKYRLVYNHREAFEPEKLGERFSEVLSRYDYVVGDWGYEQLRLKGFFNSTHKKALAEQKIDTLEDYLYEFCNFGCAFFVLERIGGKHERYRSEEVREYSPKKKRKNYGNKKRQVQNQTQAHTREKISPVNEKKPKRVKPVFKQTTTKKENQPKEYTKVEKKRNFTIRQKG</sequence>
<feature type="compositionally biased region" description="Basic and acidic residues" evidence="2">
    <location>
        <begin position="170"/>
        <end position="181"/>
    </location>
</feature>
<evidence type="ECO:0000256" key="2">
    <source>
        <dbReference type="SAM" id="MobiDB-lite"/>
    </source>
</evidence>
<name>A0A1T4LFW6_9ENTE</name>
<feature type="compositionally biased region" description="Basic and acidic residues" evidence="2">
    <location>
        <begin position="195"/>
        <end position="211"/>
    </location>
</feature>
<reference evidence="3 4" key="1">
    <citation type="submission" date="2017-02" db="EMBL/GenBank/DDBJ databases">
        <authorList>
            <person name="Peterson S.W."/>
        </authorList>
    </citation>
    <scope>NUCLEOTIDE SEQUENCE [LARGE SCALE GENOMIC DNA]</scope>
    <source>
        <strain evidence="3 4">ATCC BAA-1030</strain>
    </source>
</reference>
<dbReference type="Proteomes" id="UP000190328">
    <property type="component" value="Unassembled WGS sequence"/>
</dbReference>
<dbReference type="PIRSF" id="PIRSF012565">
    <property type="entry name" value="DUF1027"/>
    <property type="match status" value="1"/>
</dbReference>
<evidence type="ECO:0000313" key="3">
    <source>
        <dbReference type="EMBL" id="SJZ53583.1"/>
    </source>
</evidence>
<dbReference type="AlphaFoldDB" id="A0A1T4LFW6"/>
<dbReference type="Pfam" id="PF06265">
    <property type="entry name" value="YutD-like"/>
    <property type="match status" value="1"/>
</dbReference>
<dbReference type="Gene3D" id="3.50.4.20">
    <property type="match status" value="1"/>
</dbReference>
<gene>
    <name evidence="3" type="ORF">SAMN02745116_00670</name>
</gene>
<dbReference type="InterPro" id="IPR009370">
    <property type="entry name" value="YutD-like"/>
</dbReference>
<feature type="disulfide bond" evidence="1">
    <location>
        <begin position="120"/>
        <end position="124"/>
    </location>
</feature>
<dbReference type="InterPro" id="IPR038141">
    <property type="entry name" value="YutD-like_sf"/>
</dbReference>
<dbReference type="EMBL" id="FUXI01000005">
    <property type="protein sequence ID" value="SJZ53583.1"/>
    <property type="molecule type" value="Genomic_DNA"/>
</dbReference>
<keyword evidence="4" id="KW-1185">Reference proteome</keyword>
<evidence type="ECO:0000256" key="1">
    <source>
        <dbReference type="PIRSR" id="PIRSR012565-1"/>
    </source>
</evidence>
<feature type="region of interest" description="Disordered" evidence="2">
    <location>
        <begin position="144"/>
        <end position="219"/>
    </location>
</feature>
<dbReference type="RefSeq" id="WP_234984615.1">
    <property type="nucleotide sequence ID" value="NZ_FUXI01000005.1"/>
</dbReference>
<feature type="compositionally biased region" description="Basic residues" evidence="2">
    <location>
        <begin position="150"/>
        <end position="162"/>
    </location>
</feature>
<protein>
    <submittedName>
        <fullName evidence="3">Uncharacterized protein YutD</fullName>
    </submittedName>
</protein>
<proteinExistence type="predicted"/>
<keyword evidence="1" id="KW-1015">Disulfide bond</keyword>
<organism evidence="3 4">
    <name type="scientific">Pilibacter termitis</name>
    <dbReference type="NCBI Taxonomy" id="263852"/>
    <lineage>
        <taxon>Bacteria</taxon>
        <taxon>Bacillati</taxon>
        <taxon>Bacillota</taxon>
        <taxon>Bacilli</taxon>
        <taxon>Lactobacillales</taxon>
        <taxon>Enterococcaceae</taxon>
        <taxon>Pilibacter</taxon>
    </lineage>
</organism>
<accession>A0A1T4LFW6</accession>
<evidence type="ECO:0000313" key="4">
    <source>
        <dbReference type="Proteomes" id="UP000190328"/>
    </source>
</evidence>